<dbReference type="InterPro" id="IPR001296">
    <property type="entry name" value="Glyco_trans_1"/>
</dbReference>
<feature type="domain" description="Glycosyl transferase family 1" evidence="1">
    <location>
        <begin position="162"/>
        <end position="326"/>
    </location>
</feature>
<dbReference type="InterPro" id="IPR028098">
    <property type="entry name" value="Glyco_trans_4-like_N"/>
</dbReference>
<keyword evidence="4" id="KW-1185">Reference proteome</keyword>
<dbReference type="EMBL" id="CP096019">
    <property type="protein sequence ID" value="UPM43931.1"/>
    <property type="molecule type" value="Genomic_DNA"/>
</dbReference>
<reference evidence="3" key="1">
    <citation type="submission" date="2022-04" db="EMBL/GenBank/DDBJ databases">
        <title>Halocatena sp. nov., isolated from a salt lake.</title>
        <authorList>
            <person name="Cui H.-L."/>
        </authorList>
    </citation>
    <scope>NUCLEOTIDE SEQUENCE</scope>
    <source>
        <strain evidence="3">AD-1</strain>
    </source>
</reference>
<dbReference type="KEGG" id="haad:MW046_05680"/>
<gene>
    <name evidence="3" type="ORF">MW046_05680</name>
</gene>
<dbReference type="CDD" id="cd03808">
    <property type="entry name" value="GT4_CapM-like"/>
    <property type="match status" value="1"/>
</dbReference>
<organism evidence="3 4">
    <name type="scientific">Halocatena salina</name>
    <dbReference type="NCBI Taxonomy" id="2934340"/>
    <lineage>
        <taxon>Archaea</taxon>
        <taxon>Methanobacteriati</taxon>
        <taxon>Methanobacteriota</taxon>
        <taxon>Stenosarchaea group</taxon>
        <taxon>Halobacteria</taxon>
        <taxon>Halobacteriales</taxon>
        <taxon>Natronomonadaceae</taxon>
        <taxon>Halocatena</taxon>
    </lineage>
</organism>
<dbReference type="PANTHER" id="PTHR45947">
    <property type="entry name" value="SULFOQUINOVOSYL TRANSFERASE SQD2"/>
    <property type="match status" value="1"/>
</dbReference>
<evidence type="ECO:0000259" key="1">
    <source>
        <dbReference type="Pfam" id="PF00534"/>
    </source>
</evidence>
<evidence type="ECO:0000259" key="2">
    <source>
        <dbReference type="Pfam" id="PF13439"/>
    </source>
</evidence>
<protein>
    <submittedName>
        <fullName evidence="3">Glycosyltransferase family 4 protein</fullName>
    </submittedName>
</protein>
<name>A0A8U0A405_9EURY</name>
<dbReference type="Pfam" id="PF00534">
    <property type="entry name" value="Glycos_transf_1"/>
    <property type="match status" value="1"/>
</dbReference>
<dbReference type="Pfam" id="PF13439">
    <property type="entry name" value="Glyco_transf_4"/>
    <property type="match status" value="1"/>
</dbReference>
<dbReference type="GO" id="GO:0016757">
    <property type="term" value="F:glycosyltransferase activity"/>
    <property type="evidence" value="ECO:0007669"/>
    <property type="project" value="InterPro"/>
</dbReference>
<dbReference type="Gene3D" id="3.40.50.2000">
    <property type="entry name" value="Glycogen Phosphorylase B"/>
    <property type="match status" value="2"/>
</dbReference>
<dbReference type="InterPro" id="IPR050194">
    <property type="entry name" value="Glycosyltransferase_grp1"/>
</dbReference>
<dbReference type="Proteomes" id="UP000831768">
    <property type="component" value="Chromosome"/>
</dbReference>
<accession>A0A8U0A405</accession>
<dbReference type="PANTHER" id="PTHR45947:SF14">
    <property type="entry name" value="SLL1723 PROTEIN"/>
    <property type="match status" value="1"/>
</dbReference>
<proteinExistence type="predicted"/>
<evidence type="ECO:0000313" key="3">
    <source>
        <dbReference type="EMBL" id="UPM43931.1"/>
    </source>
</evidence>
<dbReference type="SUPFAM" id="SSF53756">
    <property type="entry name" value="UDP-Glycosyltransferase/glycogen phosphorylase"/>
    <property type="match status" value="1"/>
</dbReference>
<evidence type="ECO:0000313" key="4">
    <source>
        <dbReference type="Proteomes" id="UP000831768"/>
    </source>
</evidence>
<feature type="domain" description="Glycosyltransferase subfamily 4-like N-terminal" evidence="2">
    <location>
        <begin position="14"/>
        <end position="153"/>
    </location>
</feature>
<dbReference type="AlphaFoldDB" id="A0A8U0A405"/>
<sequence>MQLLADETAATTAVACGPGGKLIDRLRSVDVPVFEQPHLKRSIDPISDVRALYRLRQLIRRESFDLVHCHSTKAGALGRIAAAMTGTPSIFTVHGWGFYNTEYEWLSSGVSSGERALARLTDAIVCVSENDRNRGRENDILRHTTDSVIHNGIAPVSFSDDRATIDEEIDRDPETVIIGAIARLAPQKDPMAILETGARLQRRGTDVTVVIIGSGSLTADCREYIDDHDVDAHLLGFHQHALELLADIDVFLLPSRFEGFPLTVLECLHLGVPIVAYDVGGVSESIVDGETGFLVEPADLDQFVERVEKLVSDDGLREEMATRSRRRSKQFTVDRMVRDYEDVYADVLDCSASHRKPHEPLTRSG</sequence>